<evidence type="ECO:0000313" key="1">
    <source>
        <dbReference type="EMBL" id="KAH7837656.1"/>
    </source>
</evidence>
<proteinExistence type="predicted"/>
<keyword evidence="2" id="KW-1185">Reference proteome</keyword>
<name>A0ACB7XAC9_9ERIC</name>
<comment type="caution">
    <text evidence="1">The sequence shown here is derived from an EMBL/GenBank/DDBJ whole genome shotgun (WGS) entry which is preliminary data.</text>
</comment>
<reference evidence="1 2" key="1">
    <citation type="journal article" date="2021" name="Hortic Res">
        <title>High-quality reference genome and annotation aids understanding of berry development for evergreen blueberry (Vaccinium darrowii).</title>
        <authorList>
            <person name="Yu J."/>
            <person name="Hulse-Kemp A.M."/>
            <person name="Babiker E."/>
            <person name="Staton M."/>
        </authorList>
    </citation>
    <scope>NUCLEOTIDE SEQUENCE [LARGE SCALE GENOMIC DNA]</scope>
    <source>
        <strain evidence="2">cv. NJ 8807/NJ 8810</strain>
        <tissue evidence="1">Young leaf</tissue>
    </source>
</reference>
<organism evidence="1 2">
    <name type="scientific">Vaccinium darrowii</name>
    <dbReference type="NCBI Taxonomy" id="229202"/>
    <lineage>
        <taxon>Eukaryota</taxon>
        <taxon>Viridiplantae</taxon>
        <taxon>Streptophyta</taxon>
        <taxon>Embryophyta</taxon>
        <taxon>Tracheophyta</taxon>
        <taxon>Spermatophyta</taxon>
        <taxon>Magnoliopsida</taxon>
        <taxon>eudicotyledons</taxon>
        <taxon>Gunneridae</taxon>
        <taxon>Pentapetalae</taxon>
        <taxon>asterids</taxon>
        <taxon>Ericales</taxon>
        <taxon>Ericaceae</taxon>
        <taxon>Vaccinioideae</taxon>
        <taxon>Vaccinieae</taxon>
        <taxon>Vaccinium</taxon>
    </lineage>
</organism>
<evidence type="ECO:0000313" key="2">
    <source>
        <dbReference type="Proteomes" id="UP000828048"/>
    </source>
</evidence>
<accession>A0ACB7XAC9</accession>
<sequence>MLLKDSSKWFNYSQEKEKRKEKTTERKRHEGDGNVDSPHPSTPATLTSAAGSINLDDDISPVGDETPELLRPGGRTITKKAHRNKNVQSDSANLFIEQFDNLRKDQKEIAEQEISMANEREREEKMDSLEYLIMHGGEVAAAEEEAIGDVWGAAAGGEVVKAVGSIGVGGENG</sequence>
<dbReference type="Proteomes" id="UP000828048">
    <property type="component" value="Chromosome 6"/>
</dbReference>
<gene>
    <name evidence="1" type="ORF">Vadar_016373</name>
</gene>
<protein>
    <submittedName>
        <fullName evidence="1">Uncharacterized protein</fullName>
    </submittedName>
</protein>
<dbReference type="EMBL" id="CM037156">
    <property type="protein sequence ID" value="KAH7837656.1"/>
    <property type="molecule type" value="Genomic_DNA"/>
</dbReference>